<keyword evidence="5" id="KW-0804">Transcription</keyword>
<dbReference type="InterPro" id="IPR001138">
    <property type="entry name" value="Zn2Cys6_DnaBD"/>
</dbReference>
<gene>
    <name evidence="8" type="ORF">KHLLAP_LOCUS5187</name>
</gene>
<accession>A0AAI8VHY9</accession>
<keyword evidence="3" id="KW-0805">Transcription regulation</keyword>
<dbReference type="Pfam" id="PF00172">
    <property type="entry name" value="Zn_clus"/>
    <property type="match status" value="1"/>
</dbReference>
<name>A0AAI8VHY9_9PEZI</name>
<dbReference type="SUPFAM" id="SSF57701">
    <property type="entry name" value="Zn2/Cys6 DNA-binding domain"/>
    <property type="match status" value="1"/>
</dbReference>
<dbReference type="AlphaFoldDB" id="A0AAI8VHY9"/>
<dbReference type="CDD" id="cd00067">
    <property type="entry name" value="GAL4"/>
    <property type="match status" value="1"/>
</dbReference>
<evidence type="ECO:0000256" key="6">
    <source>
        <dbReference type="ARBA" id="ARBA00023242"/>
    </source>
</evidence>
<dbReference type="PROSITE" id="PS50048">
    <property type="entry name" value="ZN2_CY6_FUNGAL_2"/>
    <property type="match status" value="1"/>
</dbReference>
<organism evidence="8 9">
    <name type="scientific">Anthostomella pinea</name>
    <dbReference type="NCBI Taxonomy" id="933095"/>
    <lineage>
        <taxon>Eukaryota</taxon>
        <taxon>Fungi</taxon>
        <taxon>Dikarya</taxon>
        <taxon>Ascomycota</taxon>
        <taxon>Pezizomycotina</taxon>
        <taxon>Sordariomycetes</taxon>
        <taxon>Xylariomycetidae</taxon>
        <taxon>Xylariales</taxon>
        <taxon>Xylariaceae</taxon>
        <taxon>Anthostomella</taxon>
    </lineage>
</organism>
<dbReference type="Gene3D" id="4.10.240.10">
    <property type="entry name" value="Zn(2)-C6 fungal-type DNA-binding domain"/>
    <property type="match status" value="1"/>
</dbReference>
<evidence type="ECO:0000256" key="2">
    <source>
        <dbReference type="ARBA" id="ARBA00022833"/>
    </source>
</evidence>
<sequence>MARKGSSKVRTGCLTCKVRKVKCDEEKPHCRRCVGTGHKCDGYAPAPGLLWHRPRHLFPDVNDAGERRSLQFFCEGAAPFMAGPMDPYFWTHLVMQFSSFEPAVRHSVVALSALYEQVIRRPASDQQELDYSVVLRHYNSAIRELKTASEPLVLMVCVLFTCIDFLRGEREAAIEHVKHGVFILEGVEDSCSWIKEYLSPIFRRLSIFPFFFTVNTDSFAKPIGLHDEIPAAFGTFSEAQYFVDGIISRTIRLVRYGDSYRLGDLAGSPVPDELLAEQERIRVTLDQWRLRFASLEPKLHDPGTSEVMTCSILMRYEVARSWLEMAFNHTEAGYDSFLNRFRWMVHEAERLEAAGYCKDTTTFSFEMGFLPLLYYVVMRCRCLETRVRALSLMKKLGSPQENLFELVTMHAAGKRFIEIEHGALLDEAGDLVGEALCPGLPADEMRIRDVTTHQKPVVQTAANGEQVTGRMVGFYMRAADGRIHVRNEFVPVSPL</sequence>
<feature type="domain" description="Zn(2)-C6 fungal-type" evidence="7">
    <location>
        <begin position="12"/>
        <end position="40"/>
    </location>
</feature>
<evidence type="ECO:0000256" key="5">
    <source>
        <dbReference type="ARBA" id="ARBA00023163"/>
    </source>
</evidence>
<keyword evidence="2" id="KW-0862">Zinc</keyword>
<evidence type="ECO:0000313" key="8">
    <source>
        <dbReference type="EMBL" id="CAJ2504719.1"/>
    </source>
</evidence>
<keyword evidence="6" id="KW-0539">Nucleus</keyword>
<reference evidence="8" key="1">
    <citation type="submission" date="2023-10" db="EMBL/GenBank/DDBJ databases">
        <authorList>
            <person name="Hackl T."/>
        </authorList>
    </citation>
    <scope>NUCLEOTIDE SEQUENCE</scope>
</reference>
<proteinExistence type="predicted"/>
<keyword evidence="4" id="KW-0238">DNA-binding</keyword>
<evidence type="ECO:0000313" key="9">
    <source>
        <dbReference type="Proteomes" id="UP001295740"/>
    </source>
</evidence>
<dbReference type="InterPro" id="IPR052360">
    <property type="entry name" value="Transcr_Regulatory_Proteins"/>
</dbReference>
<dbReference type="PANTHER" id="PTHR36206:SF16">
    <property type="entry name" value="TRANSCRIPTION FACTOR DOMAIN-CONTAINING PROTEIN-RELATED"/>
    <property type="match status" value="1"/>
</dbReference>
<dbReference type="EMBL" id="CAUWAG010000007">
    <property type="protein sequence ID" value="CAJ2504719.1"/>
    <property type="molecule type" value="Genomic_DNA"/>
</dbReference>
<evidence type="ECO:0000256" key="4">
    <source>
        <dbReference type="ARBA" id="ARBA00023125"/>
    </source>
</evidence>
<dbReference type="GO" id="GO:0008270">
    <property type="term" value="F:zinc ion binding"/>
    <property type="evidence" value="ECO:0007669"/>
    <property type="project" value="InterPro"/>
</dbReference>
<keyword evidence="9" id="KW-1185">Reference proteome</keyword>
<evidence type="ECO:0000256" key="3">
    <source>
        <dbReference type="ARBA" id="ARBA00023015"/>
    </source>
</evidence>
<dbReference type="PROSITE" id="PS00463">
    <property type="entry name" value="ZN2_CY6_FUNGAL_1"/>
    <property type="match status" value="1"/>
</dbReference>
<evidence type="ECO:0000259" key="7">
    <source>
        <dbReference type="PROSITE" id="PS50048"/>
    </source>
</evidence>
<dbReference type="Proteomes" id="UP001295740">
    <property type="component" value="Unassembled WGS sequence"/>
</dbReference>
<comment type="caution">
    <text evidence="8">The sequence shown here is derived from an EMBL/GenBank/DDBJ whole genome shotgun (WGS) entry which is preliminary data.</text>
</comment>
<dbReference type="InterPro" id="IPR036864">
    <property type="entry name" value="Zn2-C6_fun-type_DNA-bd_sf"/>
</dbReference>
<evidence type="ECO:0000256" key="1">
    <source>
        <dbReference type="ARBA" id="ARBA00022723"/>
    </source>
</evidence>
<protein>
    <submittedName>
        <fullName evidence="8">Uu.00g121130.m01.CDS01</fullName>
    </submittedName>
</protein>
<dbReference type="SMART" id="SM00066">
    <property type="entry name" value="GAL4"/>
    <property type="match status" value="1"/>
</dbReference>
<dbReference type="PANTHER" id="PTHR36206">
    <property type="entry name" value="ASPERCRYPTIN BIOSYNTHESIS CLUSTER-SPECIFIC TRANSCRIPTION REGULATOR ATNN-RELATED"/>
    <property type="match status" value="1"/>
</dbReference>
<keyword evidence="1" id="KW-0479">Metal-binding</keyword>
<dbReference type="GO" id="GO:0003677">
    <property type="term" value="F:DNA binding"/>
    <property type="evidence" value="ECO:0007669"/>
    <property type="project" value="UniProtKB-KW"/>
</dbReference>
<dbReference type="GO" id="GO:0000981">
    <property type="term" value="F:DNA-binding transcription factor activity, RNA polymerase II-specific"/>
    <property type="evidence" value="ECO:0007669"/>
    <property type="project" value="InterPro"/>
</dbReference>